<name>A0AAU9BQY4_9GAMM</name>
<keyword evidence="5" id="KW-0804">Transcription</keyword>
<sequence length="293" mass="31956">MTEAAAAAPAPLILVADDDPMTCLLAEESLREAGFRSYGVQTCQALRESIVQLQPDGILVNPELPDGDALATIRAAAAVPPALVVLTERQVTAAQLEAFFRLGMADFIVKPVAWEWLGVRWRQALRRQRLEREHARLLAEQGCLHELVRLLDDPAPLPRTGRTALEHLLALPWPTLRGGGIFAIAEETAALRSLARIDLEWEDGRPSGLDLRQLAERRVLHPVGPDSGGTGVSRLPHDLCAVALEKRGVLYGALVLACVPRCRWDALQLAFLRTVAALLAELLARHGFSGVRI</sequence>
<dbReference type="Gene3D" id="3.40.50.2300">
    <property type="match status" value="1"/>
</dbReference>
<reference evidence="9" key="1">
    <citation type="journal article" date="2024" name="Int. J. Syst. Evol. Microbiol.">
        <title>Methylomarinovum tepidoasis sp. nov., a moderately thermophilic methanotroph of the family Methylothermaceae isolated from a deep-sea hydrothermal field.</title>
        <authorList>
            <person name="Hirayama H."/>
            <person name="Takaki Y."/>
            <person name="Abe M."/>
            <person name="Miyazaki M."/>
            <person name="Uematsu K."/>
            <person name="Matsui Y."/>
            <person name="Takai K."/>
        </authorList>
    </citation>
    <scope>NUCLEOTIDE SEQUENCE [LARGE SCALE GENOMIC DNA]</scope>
    <source>
        <strain evidence="9">IT-9</strain>
    </source>
</reference>
<dbReference type="PANTHER" id="PTHR48111">
    <property type="entry name" value="REGULATOR OF RPOS"/>
    <property type="match status" value="1"/>
</dbReference>
<dbReference type="GO" id="GO:0006355">
    <property type="term" value="P:regulation of DNA-templated transcription"/>
    <property type="evidence" value="ECO:0007669"/>
    <property type="project" value="TreeGrafter"/>
</dbReference>
<dbReference type="RefSeq" id="WP_317705839.1">
    <property type="nucleotide sequence ID" value="NZ_AP024714.1"/>
</dbReference>
<evidence type="ECO:0000259" key="7">
    <source>
        <dbReference type="PROSITE" id="PS50110"/>
    </source>
</evidence>
<keyword evidence="9" id="KW-1185">Reference proteome</keyword>
<keyword evidence="4" id="KW-0238">DNA-binding</keyword>
<dbReference type="PROSITE" id="PS50110">
    <property type="entry name" value="RESPONSE_REGULATORY"/>
    <property type="match status" value="1"/>
</dbReference>
<keyword evidence="2" id="KW-0902">Two-component regulatory system</keyword>
<feature type="domain" description="Response regulatory" evidence="7">
    <location>
        <begin position="12"/>
        <end position="125"/>
    </location>
</feature>
<dbReference type="KEGG" id="mcau:MIT9_P0469"/>
<dbReference type="GO" id="GO:0000156">
    <property type="term" value="F:phosphorelay response regulator activity"/>
    <property type="evidence" value="ECO:0007669"/>
    <property type="project" value="TreeGrafter"/>
</dbReference>
<comment type="caution">
    <text evidence="6">Lacks conserved residue(s) required for the propagation of feature annotation.</text>
</comment>
<dbReference type="SUPFAM" id="SSF52172">
    <property type="entry name" value="CheY-like"/>
    <property type="match status" value="1"/>
</dbReference>
<dbReference type="PANTHER" id="PTHR48111:SF1">
    <property type="entry name" value="TWO-COMPONENT RESPONSE REGULATOR ORR33"/>
    <property type="match status" value="1"/>
</dbReference>
<evidence type="ECO:0000313" key="9">
    <source>
        <dbReference type="Proteomes" id="UP001321825"/>
    </source>
</evidence>
<evidence type="ECO:0000256" key="2">
    <source>
        <dbReference type="ARBA" id="ARBA00023012"/>
    </source>
</evidence>
<gene>
    <name evidence="8" type="ORF">MIT9_P0469</name>
</gene>
<dbReference type="InterPro" id="IPR011006">
    <property type="entry name" value="CheY-like_superfamily"/>
</dbReference>
<protein>
    <submittedName>
        <fullName evidence="8">Two-component system, OmpR family, response regulator</fullName>
    </submittedName>
</protein>
<dbReference type="GO" id="GO:0005829">
    <property type="term" value="C:cytosol"/>
    <property type="evidence" value="ECO:0007669"/>
    <property type="project" value="TreeGrafter"/>
</dbReference>
<dbReference type="InterPro" id="IPR039420">
    <property type="entry name" value="WalR-like"/>
</dbReference>
<dbReference type="AlphaFoldDB" id="A0AAU9BQY4"/>
<evidence type="ECO:0000256" key="4">
    <source>
        <dbReference type="ARBA" id="ARBA00023125"/>
    </source>
</evidence>
<dbReference type="SMART" id="SM00448">
    <property type="entry name" value="REC"/>
    <property type="match status" value="1"/>
</dbReference>
<dbReference type="EMBL" id="AP024714">
    <property type="protein sequence ID" value="BCX80891.1"/>
    <property type="molecule type" value="Genomic_DNA"/>
</dbReference>
<dbReference type="InterPro" id="IPR001789">
    <property type="entry name" value="Sig_transdc_resp-reg_receiver"/>
</dbReference>
<evidence type="ECO:0000256" key="6">
    <source>
        <dbReference type="PROSITE-ProRule" id="PRU00169"/>
    </source>
</evidence>
<evidence type="ECO:0000256" key="1">
    <source>
        <dbReference type="ARBA" id="ARBA00022553"/>
    </source>
</evidence>
<keyword evidence="3" id="KW-0805">Transcription regulation</keyword>
<dbReference type="Proteomes" id="UP001321825">
    <property type="component" value="Chromosome"/>
</dbReference>
<evidence type="ECO:0000256" key="3">
    <source>
        <dbReference type="ARBA" id="ARBA00023015"/>
    </source>
</evidence>
<dbReference type="GO" id="GO:0032993">
    <property type="term" value="C:protein-DNA complex"/>
    <property type="evidence" value="ECO:0007669"/>
    <property type="project" value="TreeGrafter"/>
</dbReference>
<proteinExistence type="predicted"/>
<evidence type="ECO:0000313" key="8">
    <source>
        <dbReference type="EMBL" id="BCX80891.1"/>
    </source>
</evidence>
<evidence type="ECO:0000256" key="5">
    <source>
        <dbReference type="ARBA" id="ARBA00023163"/>
    </source>
</evidence>
<accession>A0AAU9BQY4</accession>
<dbReference type="GO" id="GO:0000976">
    <property type="term" value="F:transcription cis-regulatory region binding"/>
    <property type="evidence" value="ECO:0007669"/>
    <property type="project" value="TreeGrafter"/>
</dbReference>
<organism evidence="8 9">
    <name type="scientific">Methylomarinovum caldicuralii</name>
    <dbReference type="NCBI Taxonomy" id="438856"/>
    <lineage>
        <taxon>Bacteria</taxon>
        <taxon>Pseudomonadati</taxon>
        <taxon>Pseudomonadota</taxon>
        <taxon>Gammaproteobacteria</taxon>
        <taxon>Methylococcales</taxon>
        <taxon>Methylothermaceae</taxon>
        <taxon>Methylomarinovum</taxon>
    </lineage>
</organism>
<keyword evidence="1" id="KW-0597">Phosphoprotein</keyword>
<dbReference type="Pfam" id="PF00072">
    <property type="entry name" value="Response_reg"/>
    <property type="match status" value="1"/>
</dbReference>